<dbReference type="Pfam" id="PF14032">
    <property type="entry name" value="PknH_C"/>
    <property type="match status" value="1"/>
</dbReference>
<proteinExistence type="predicted"/>
<organism evidence="3 4">
    <name type="scientific">Mycolicibacillus koreensis</name>
    <dbReference type="NCBI Taxonomy" id="1069220"/>
    <lineage>
        <taxon>Bacteria</taxon>
        <taxon>Bacillati</taxon>
        <taxon>Actinomycetota</taxon>
        <taxon>Actinomycetes</taxon>
        <taxon>Mycobacteriales</taxon>
        <taxon>Mycobacteriaceae</taxon>
        <taxon>Mycolicibacillus</taxon>
    </lineage>
</organism>
<evidence type="ECO:0000259" key="2">
    <source>
        <dbReference type="Pfam" id="PF14032"/>
    </source>
</evidence>
<reference evidence="3 4" key="1">
    <citation type="submission" date="2017-04" db="EMBL/GenBank/DDBJ databases">
        <title>The new phylogeny of genus Mycobacterium.</title>
        <authorList>
            <person name="Tortoli E."/>
            <person name="Trovato A."/>
            <person name="Cirillo D.M."/>
        </authorList>
    </citation>
    <scope>NUCLEOTIDE SEQUENCE [LARGE SCALE GENOMIC DNA]</scope>
    <source>
        <strain evidence="3 4">KCTC 19819</strain>
    </source>
</reference>
<keyword evidence="4" id="KW-1185">Reference proteome</keyword>
<dbReference type="Proteomes" id="UP000193577">
    <property type="component" value="Unassembled WGS sequence"/>
</dbReference>
<dbReference type="AlphaFoldDB" id="A0AA91PEB9"/>
<evidence type="ECO:0000256" key="1">
    <source>
        <dbReference type="SAM" id="MobiDB-lite"/>
    </source>
</evidence>
<sequence length="272" mass="28508">MGGAQHLRDRGRGTAPAAQRPAGGGKHRQEGTAWTPRYPPAALNAQRAPAPADKFGEVTGGRDLRGRLALVAVGVAVAGLVACGPRPSAAGADPGVDVDTVIVDLARVGEIVADPSLHFTEREHRDTPADIDPGAPGTCWSVSNEQEIFGADTTAFRAVQYGAELKAAPRGKGFPTVTQAVGGYRDAAAARGTFDRLQRALQECAQVHEPSHSFTLSSEDPTTAVLTFPAPARATVLYRVRDTELLRVSALALDQSDRIAHQVAEVITGRIG</sequence>
<feature type="domain" description="PknH-like extracellular" evidence="2">
    <location>
        <begin position="97"/>
        <end position="263"/>
    </location>
</feature>
<evidence type="ECO:0000313" key="4">
    <source>
        <dbReference type="Proteomes" id="UP000193577"/>
    </source>
</evidence>
<accession>A0AA91PEB9</accession>
<gene>
    <name evidence="3" type="ORF">B8W67_10410</name>
</gene>
<feature type="region of interest" description="Disordered" evidence="1">
    <location>
        <begin position="1"/>
        <end position="39"/>
    </location>
</feature>
<feature type="compositionally biased region" description="Basic and acidic residues" evidence="1">
    <location>
        <begin position="1"/>
        <end position="12"/>
    </location>
</feature>
<dbReference type="EMBL" id="NCXO01000020">
    <property type="protein sequence ID" value="OSC33560.1"/>
    <property type="molecule type" value="Genomic_DNA"/>
</dbReference>
<evidence type="ECO:0000313" key="3">
    <source>
        <dbReference type="EMBL" id="OSC33560.1"/>
    </source>
</evidence>
<name>A0AA91PEB9_9MYCO</name>
<dbReference type="InterPro" id="IPR026954">
    <property type="entry name" value="PknH-like_Extracell"/>
</dbReference>
<dbReference type="InterPro" id="IPR038232">
    <property type="entry name" value="PknH-like_Extracell_sf"/>
</dbReference>
<dbReference type="Gene3D" id="3.40.1000.70">
    <property type="entry name" value="PknH-like extracellular domain"/>
    <property type="match status" value="1"/>
</dbReference>
<protein>
    <recommendedName>
        <fullName evidence="2">PknH-like extracellular domain-containing protein</fullName>
    </recommendedName>
</protein>
<comment type="caution">
    <text evidence="3">The sequence shown here is derived from an EMBL/GenBank/DDBJ whole genome shotgun (WGS) entry which is preliminary data.</text>
</comment>